<dbReference type="InterPro" id="IPR038980">
    <property type="entry name" value="ATM_plant"/>
</dbReference>
<keyword evidence="1" id="KW-0812">Transmembrane</keyword>
<dbReference type="GO" id="GO:0006974">
    <property type="term" value="P:DNA damage response"/>
    <property type="evidence" value="ECO:0007669"/>
    <property type="project" value="InterPro"/>
</dbReference>
<evidence type="ECO:0000313" key="2">
    <source>
        <dbReference type="EMBL" id="KMZ61715.1"/>
    </source>
</evidence>
<organism evidence="2 3">
    <name type="scientific">Zostera marina</name>
    <name type="common">Eelgrass</name>
    <dbReference type="NCBI Taxonomy" id="29655"/>
    <lineage>
        <taxon>Eukaryota</taxon>
        <taxon>Viridiplantae</taxon>
        <taxon>Streptophyta</taxon>
        <taxon>Embryophyta</taxon>
        <taxon>Tracheophyta</taxon>
        <taxon>Spermatophyta</taxon>
        <taxon>Magnoliopsida</taxon>
        <taxon>Liliopsida</taxon>
        <taxon>Zosteraceae</taxon>
        <taxon>Zostera</taxon>
    </lineage>
</organism>
<name>A0A0K9P0I6_ZOSMR</name>
<dbReference type="GO" id="GO:0004674">
    <property type="term" value="F:protein serine/threonine kinase activity"/>
    <property type="evidence" value="ECO:0007669"/>
    <property type="project" value="InterPro"/>
</dbReference>
<dbReference type="Proteomes" id="UP000036987">
    <property type="component" value="Unassembled WGS sequence"/>
</dbReference>
<accession>A0A0K9P0I6</accession>
<feature type="transmembrane region" description="Helical" evidence="1">
    <location>
        <begin position="655"/>
        <end position="675"/>
    </location>
</feature>
<keyword evidence="1" id="KW-1133">Transmembrane helix</keyword>
<dbReference type="OrthoDB" id="381190at2759"/>
<dbReference type="STRING" id="29655.A0A0K9P0I6"/>
<dbReference type="AlphaFoldDB" id="A0A0K9P0I6"/>
<keyword evidence="1" id="KW-0472">Membrane</keyword>
<dbReference type="PANTHER" id="PTHR37079:SF4">
    <property type="entry name" value="SERINE_THREONINE-PROTEIN KINASE ATM"/>
    <property type="match status" value="1"/>
</dbReference>
<evidence type="ECO:0000256" key="1">
    <source>
        <dbReference type="SAM" id="Phobius"/>
    </source>
</evidence>
<dbReference type="PANTHER" id="PTHR37079">
    <property type="entry name" value="SERINE/THREONINE-PROTEIN KINASE ATM"/>
    <property type="match status" value="1"/>
</dbReference>
<comment type="caution">
    <text evidence="2">The sequence shown here is derived from an EMBL/GenBank/DDBJ whole genome shotgun (WGS) entry which is preliminary data.</text>
</comment>
<evidence type="ECO:0000313" key="3">
    <source>
        <dbReference type="Proteomes" id="UP000036987"/>
    </source>
</evidence>
<reference evidence="3" key="1">
    <citation type="journal article" date="2016" name="Nature">
        <title>The genome of the seagrass Zostera marina reveals angiosperm adaptation to the sea.</title>
        <authorList>
            <person name="Olsen J.L."/>
            <person name="Rouze P."/>
            <person name="Verhelst B."/>
            <person name="Lin Y.-C."/>
            <person name="Bayer T."/>
            <person name="Collen J."/>
            <person name="Dattolo E."/>
            <person name="De Paoli E."/>
            <person name="Dittami S."/>
            <person name="Maumus F."/>
            <person name="Michel G."/>
            <person name="Kersting A."/>
            <person name="Lauritano C."/>
            <person name="Lohaus R."/>
            <person name="Toepel M."/>
            <person name="Tonon T."/>
            <person name="Vanneste K."/>
            <person name="Amirebrahimi M."/>
            <person name="Brakel J."/>
            <person name="Bostroem C."/>
            <person name="Chovatia M."/>
            <person name="Grimwood J."/>
            <person name="Jenkins J.W."/>
            <person name="Jueterbock A."/>
            <person name="Mraz A."/>
            <person name="Stam W.T."/>
            <person name="Tice H."/>
            <person name="Bornberg-Bauer E."/>
            <person name="Green P.J."/>
            <person name="Pearson G.A."/>
            <person name="Procaccini G."/>
            <person name="Duarte C.M."/>
            <person name="Schmutz J."/>
            <person name="Reusch T.B.H."/>
            <person name="Van de Peer Y."/>
        </authorList>
    </citation>
    <scope>NUCLEOTIDE SEQUENCE [LARGE SCALE GENOMIC DNA]</scope>
    <source>
        <strain evidence="3">cv. Finnish</strain>
    </source>
</reference>
<feature type="non-terminal residue" evidence="2">
    <location>
        <position position="1"/>
    </location>
</feature>
<dbReference type="EMBL" id="LFYR01001433">
    <property type="protein sequence ID" value="KMZ61715.1"/>
    <property type="molecule type" value="Genomic_DNA"/>
</dbReference>
<gene>
    <name evidence="2" type="ORF">ZOSMA_500G00020</name>
</gene>
<protein>
    <submittedName>
        <fullName evidence="2">Uncharacterized protein</fullName>
    </submittedName>
</protein>
<proteinExistence type="predicted"/>
<sequence length="680" mass="77414">EIIIVPIIPRDVWELPIFKDMPSPCALYFISCYFSRGGIQSDLGDAFVLRKNLLIASLSWLTISKDTFVLNEQLVILLPAAVTFLSSGSCPYSYNDLLHVVDVVDHKSMEVECYEDCVFGVSDYSLEVLAEVSNRNSKKVIIKDALKSVKIPQEMRKLLISETEEIILQNLHSFMEADNLDLPYMILLCSFSCNCLYSLNTVWFGEKRPFICQMLHHVSKLLCRVTSFVEGRRDKIRTSSIFGTDTLFEATFFTMSSFRSLMKCPLFSISENIKFIEQESPLIKCLKKLLFAFVSLFKDVSCHSSNIDLVDTIPLSQSSLSDMDIHRQLVDIELDTDNGSNDTDGLALTDNKSPPSLSFSTRWKLDMINTISLFLSVMPVITCESLFDIYHHESDCKVLESIIFHLCNSFSGDTSIILKLVISIENMIENGFSCIQLFSSVKYLLGNLVSFSDLKEDNTKETKEILQRVSDMVIKHADFGLSDWCARVKLIECACHFVELCPCIGQAMIPRILPMLHDSDYRVRLRLARQIGVLFQSWDGHDEIFQDVCSNIGFELVTTSNGRVVKAHEALSSSRSELFIETTIIALAHIAIYSEQLEFEIIFMLCVVAATELSQRDLIHAILNNFAAFLKYSSRTEFLAELMWPILYRWVVCEVSLMSLVEVIFFSYFSLILYFSNNFD</sequence>
<keyword evidence="3" id="KW-1185">Reference proteome</keyword>